<accession>A0A370IEX5</accession>
<evidence type="ECO:0000259" key="1">
    <source>
        <dbReference type="PROSITE" id="PS51186"/>
    </source>
</evidence>
<dbReference type="EMBL" id="QQBC01000001">
    <property type="protein sequence ID" value="RDI69267.1"/>
    <property type="molecule type" value="Genomic_DNA"/>
</dbReference>
<name>A0A370IEX5_9NOCA</name>
<dbReference type="InterPro" id="IPR016181">
    <property type="entry name" value="Acyl_CoA_acyltransferase"/>
</dbReference>
<organism evidence="2 3">
    <name type="scientific">Nocardia pseudobrasiliensis</name>
    <dbReference type="NCBI Taxonomy" id="45979"/>
    <lineage>
        <taxon>Bacteria</taxon>
        <taxon>Bacillati</taxon>
        <taxon>Actinomycetota</taxon>
        <taxon>Actinomycetes</taxon>
        <taxon>Mycobacteriales</taxon>
        <taxon>Nocardiaceae</taxon>
        <taxon>Nocardia</taxon>
    </lineage>
</organism>
<comment type="caution">
    <text evidence="2">The sequence shown here is derived from an EMBL/GenBank/DDBJ whole genome shotgun (WGS) entry which is preliminary data.</text>
</comment>
<dbReference type="Pfam" id="PF13302">
    <property type="entry name" value="Acetyltransf_3"/>
    <property type="match status" value="1"/>
</dbReference>
<evidence type="ECO:0000313" key="2">
    <source>
        <dbReference type="EMBL" id="RDI69267.1"/>
    </source>
</evidence>
<dbReference type="CDD" id="cd04301">
    <property type="entry name" value="NAT_SF"/>
    <property type="match status" value="1"/>
</dbReference>
<dbReference type="PANTHER" id="PTHR43792">
    <property type="entry name" value="GNAT FAMILY, PUTATIVE (AFU_ORTHOLOGUE AFUA_3G00765)-RELATED-RELATED"/>
    <property type="match status" value="1"/>
</dbReference>
<dbReference type="STRING" id="1210086.GCA_001613105_00659"/>
<dbReference type="Proteomes" id="UP000254869">
    <property type="component" value="Unassembled WGS sequence"/>
</dbReference>
<dbReference type="GO" id="GO:0016747">
    <property type="term" value="F:acyltransferase activity, transferring groups other than amino-acyl groups"/>
    <property type="evidence" value="ECO:0007669"/>
    <property type="project" value="InterPro"/>
</dbReference>
<evidence type="ECO:0000313" key="3">
    <source>
        <dbReference type="Proteomes" id="UP000254869"/>
    </source>
</evidence>
<dbReference type="PROSITE" id="PS51186">
    <property type="entry name" value="GNAT"/>
    <property type="match status" value="1"/>
</dbReference>
<dbReference type="Gene3D" id="3.40.630.30">
    <property type="match status" value="1"/>
</dbReference>
<dbReference type="SUPFAM" id="SSF55729">
    <property type="entry name" value="Acyl-CoA N-acyltransferases (Nat)"/>
    <property type="match status" value="1"/>
</dbReference>
<keyword evidence="3" id="KW-1185">Reference proteome</keyword>
<gene>
    <name evidence="2" type="ORF">DFR76_101805</name>
</gene>
<dbReference type="InterPro" id="IPR000182">
    <property type="entry name" value="GNAT_dom"/>
</dbReference>
<feature type="domain" description="N-acetyltransferase" evidence="1">
    <location>
        <begin position="19"/>
        <end position="168"/>
    </location>
</feature>
<proteinExistence type="predicted"/>
<dbReference type="PANTHER" id="PTHR43792:SF13">
    <property type="entry name" value="ACETYLTRANSFERASE"/>
    <property type="match status" value="1"/>
</dbReference>
<protein>
    <submittedName>
        <fullName evidence="2">Acetyltransferase (GNAT) family protein</fullName>
    </submittedName>
</protein>
<dbReference type="InterPro" id="IPR051531">
    <property type="entry name" value="N-acetyltransferase"/>
</dbReference>
<keyword evidence="2" id="KW-0808">Transferase</keyword>
<reference evidence="2 3" key="1">
    <citation type="submission" date="2018-07" db="EMBL/GenBank/DDBJ databases">
        <title>Genomic Encyclopedia of Type Strains, Phase IV (KMG-IV): sequencing the most valuable type-strain genomes for metagenomic binning, comparative biology and taxonomic classification.</title>
        <authorList>
            <person name="Goeker M."/>
        </authorList>
    </citation>
    <scope>NUCLEOTIDE SEQUENCE [LARGE SCALE GENOMIC DNA]</scope>
    <source>
        <strain evidence="2 3">DSM 44290</strain>
    </source>
</reference>
<dbReference type="AlphaFoldDB" id="A0A370IEX5"/>
<sequence>MSVRVVHLNRRVFEALAAGDLTTANAASPVPLTAYFAGPEWRRLWLMRSAQSEQNPASADWVTGAIWDEQQRTAVGRAGFHGLPDAAGMVEIGYAVDPVYRRRGYARAALEALLRRASREPEVRTVRVSISPDNLASYRLTSQYGFVEVGQQWDEEDGLEIVYEIAAASL</sequence>